<gene>
    <name evidence="1" type="ORF">NJD11_16470</name>
</gene>
<dbReference type="EMBL" id="JAMYEC010000016">
    <property type="protein sequence ID" value="MDX2336531.1"/>
    <property type="molecule type" value="Genomic_DNA"/>
</dbReference>
<dbReference type="Proteomes" id="UP001272940">
    <property type="component" value="Unassembled WGS sequence"/>
</dbReference>
<comment type="caution">
    <text evidence="1">The sequence shown here is derived from an EMBL/GenBank/DDBJ whole genome shotgun (WGS) entry which is preliminary data.</text>
</comment>
<accession>A0ABU4KU62</accession>
<sequence length="135" mass="14970">MTKSTRESASRGAEKLTPGLKFRPPTPLFEARTYCGSEHHLRGFEINKRGSANDKEIDKTQRKQIYKLIDQLHDEGISASSIVIALLDCAVDLTAAYLPNEGKAYTPFVEATAHLFNHYAAVGVSDIDTPWDLYG</sequence>
<name>A0ABU4KU62_BREVE</name>
<protein>
    <submittedName>
        <fullName evidence="1">Uncharacterized protein</fullName>
    </submittedName>
</protein>
<evidence type="ECO:0000313" key="2">
    <source>
        <dbReference type="Proteomes" id="UP001272940"/>
    </source>
</evidence>
<keyword evidence="2" id="KW-1185">Reference proteome</keyword>
<proteinExistence type="predicted"/>
<evidence type="ECO:0000313" key="1">
    <source>
        <dbReference type="EMBL" id="MDX2336531.1"/>
    </source>
</evidence>
<organism evidence="1 2">
    <name type="scientific">Brevundimonas vesicularis</name>
    <name type="common">Pseudomonas vesicularis</name>
    <dbReference type="NCBI Taxonomy" id="41276"/>
    <lineage>
        <taxon>Bacteria</taxon>
        <taxon>Pseudomonadati</taxon>
        <taxon>Pseudomonadota</taxon>
        <taxon>Alphaproteobacteria</taxon>
        <taxon>Caulobacterales</taxon>
        <taxon>Caulobacteraceae</taxon>
        <taxon>Brevundimonas</taxon>
    </lineage>
</organism>
<dbReference type="RefSeq" id="WP_165116562.1">
    <property type="nucleotide sequence ID" value="NZ_JAMYEC010000016.1"/>
</dbReference>
<reference evidence="1 2" key="1">
    <citation type="journal article" date="2023" name="FEMS Microbes">
        <title>Whole genomes of deep-sea sponge-associated bacteria exhibit high novel natural product potential.</title>
        <authorList>
            <person name="Hesketh-Best P.J."/>
            <person name="January G.G."/>
            <person name="Koch M.J."/>
            <person name="Warburton P.J."/>
            <person name="Howell K.L."/>
            <person name="Upton M."/>
        </authorList>
    </citation>
    <scope>NUCLEOTIDE SEQUENCE [LARGE SCALE GENOMIC DNA]</scope>
    <source>
        <strain evidence="1 2">PC206-O</strain>
    </source>
</reference>